<feature type="transmembrane region" description="Helical" evidence="7">
    <location>
        <begin position="26"/>
        <end position="47"/>
    </location>
</feature>
<dbReference type="AlphaFoldDB" id="A0A8J3BJP8"/>
<sequence>MIAIVILQNPGFFSELSKRFNEGGPFFMTLILITLLLSLGFLTKGFLRLKDNPEALKKMLRLVGDTSLLGLVLGFLGSMIGLIGAFDAIESFDKISTAMIAGGLKVSFLTTVFGSLVFIISRIGMLILRSMVKEQNTQEK</sequence>
<dbReference type="GO" id="GO:0015031">
    <property type="term" value="P:protein transport"/>
    <property type="evidence" value="ECO:0007669"/>
    <property type="project" value="UniProtKB-KW"/>
</dbReference>
<comment type="similarity">
    <text evidence="6">Belongs to the exbB/tolQ family.</text>
</comment>
<feature type="transmembrane region" description="Helical" evidence="7">
    <location>
        <begin position="106"/>
        <end position="128"/>
    </location>
</feature>
<evidence type="ECO:0000313" key="9">
    <source>
        <dbReference type="EMBL" id="GGK15748.1"/>
    </source>
</evidence>
<reference evidence="9" key="1">
    <citation type="journal article" date="2014" name="Int. J. Syst. Evol. Microbiol.">
        <title>Complete genome sequence of Corynebacterium casei LMG S-19264T (=DSM 44701T), isolated from a smear-ripened cheese.</title>
        <authorList>
            <consortium name="US DOE Joint Genome Institute (JGI-PGF)"/>
            <person name="Walter F."/>
            <person name="Albersmeier A."/>
            <person name="Kalinowski J."/>
            <person name="Ruckert C."/>
        </authorList>
    </citation>
    <scope>NUCLEOTIDE SEQUENCE</scope>
    <source>
        <strain evidence="9">JCM 12862</strain>
    </source>
</reference>
<proteinExistence type="inferred from homology"/>
<evidence type="ECO:0000313" key="10">
    <source>
        <dbReference type="Proteomes" id="UP000612329"/>
    </source>
</evidence>
<keyword evidence="5 7" id="KW-0472">Membrane</keyword>
<accession>A0A8J3BJP8</accession>
<evidence type="ECO:0000259" key="8">
    <source>
        <dbReference type="Pfam" id="PF01618"/>
    </source>
</evidence>
<protein>
    <recommendedName>
        <fullName evidence="8">MotA/TolQ/ExbB proton channel domain-containing protein</fullName>
    </recommendedName>
</protein>
<dbReference type="GO" id="GO:0005886">
    <property type="term" value="C:plasma membrane"/>
    <property type="evidence" value="ECO:0007669"/>
    <property type="project" value="UniProtKB-SubCell"/>
</dbReference>
<comment type="subcellular location">
    <subcellularLocation>
        <location evidence="1">Cell membrane</location>
        <topology evidence="1">Multi-pass membrane protein</topology>
    </subcellularLocation>
    <subcellularLocation>
        <location evidence="6">Membrane</location>
        <topology evidence="6">Multi-pass membrane protein</topology>
    </subcellularLocation>
</comment>
<dbReference type="InterPro" id="IPR002898">
    <property type="entry name" value="MotA_ExbB_proton_chnl"/>
</dbReference>
<keyword evidence="10" id="KW-1185">Reference proteome</keyword>
<keyword evidence="6" id="KW-0813">Transport</keyword>
<dbReference type="Pfam" id="PF01618">
    <property type="entry name" value="MotA_ExbB"/>
    <property type="match status" value="1"/>
</dbReference>
<reference evidence="9" key="2">
    <citation type="submission" date="2020-09" db="EMBL/GenBank/DDBJ databases">
        <authorList>
            <person name="Sun Q."/>
            <person name="Ohkuma M."/>
        </authorList>
    </citation>
    <scope>NUCLEOTIDE SEQUENCE</scope>
    <source>
        <strain evidence="9">JCM 12862</strain>
    </source>
</reference>
<dbReference type="Proteomes" id="UP000612329">
    <property type="component" value="Unassembled WGS sequence"/>
</dbReference>
<evidence type="ECO:0000256" key="1">
    <source>
        <dbReference type="ARBA" id="ARBA00004651"/>
    </source>
</evidence>
<evidence type="ECO:0000256" key="3">
    <source>
        <dbReference type="ARBA" id="ARBA00022692"/>
    </source>
</evidence>
<feature type="transmembrane region" description="Helical" evidence="7">
    <location>
        <begin position="68"/>
        <end position="86"/>
    </location>
</feature>
<gene>
    <name evidence="9" type="ORF">GCM10007962_07520</name>
</gene>
<evidence type="ECO:0000256" key="4">
    <source>
        <dbReference type="ARBA" id="ARBA00022989"/>
    </source>
</evidence>
<comment type="caution">
    <text evidence="9">The sequence shown here is derived from an EMBL/GenBank/DDBJ whole genome shotgun (WGS) entry which is preliminary data.</text>
</comment>
<keyword evidence="4 7" id="KW-1133">Transmembrane helix</keyword>
<dbReference type="EMBL" id="BMNR01000002">
    <property type="protein sequence ID" value="GGK15748.1"/>
    <property type="molecule type" value="Genomic_DNA"/>
</dbReference>
<name>A0A8J3BJP8_9FLAO</name>
<feature type="domain" description="MotA/TolQ/ExbB proton channel" evidence="8">
    <location>
        <begin position="54"/>
        <end position="137"/>
    </location>
</feature>
<evidence type="ECO:0000256" key="2">
    <source>
        <dbReference type="ARBA" id="ARBA00022475"/>
    </source>
</evidence>
<evidence type="ECO:0000256" key="5">
    <source>
        <dbReference type="ARBA" id="ARBA00023136"/>
    </source>
</evidence>
<keyword evidence="2" id="KW-1003">Cell membrane</keyword>
<evidence type="ECO:0000256" key="6">
    <source>
        <dbReference type="RuleBase" id="RU004057"/>
    </source>
</evidence>
<dbReference type="RefSeq" id="WP_188650191.1">
    <property type="nucleotide sequence ID" value="NZ_BMNR01000002.1"/>
</dbReference>
<evidence type="ECO:0000256" key="7">
    <source>
        <dbReference type="SAM" id="Phobius"/>
    </source>
</evidence>
<keyword evidence="3 7" id="KW-0812">Transmembrane</keyword>
<organism evidence="9 10">
    <name type="scientific">Yeosuana aromativorans</name>
    <dbReference type="NCBI Taxonomy" id="288019"/>
    <lineage>
        <taxon>Bacteria</taxon>
        <taxon>Pseudomonadati</taxon>
        <taxon>Bacteroidota</taxon>
        <taxon>Flavobacteriia</taxon>
        <taxon>Flavobacteriales</taxon>
        <taxon>Flavobacteriaceae</taxon>
        <taxon>Yeosuana</taxon>
    </lineage>
</organism>
<keyword evidence="6" id="KW-0653">Protein transport</keyword>